<keyword evidence="11" id="KW-1185">Reference proteome</keyword>
<dbReference type="PROSITE" id="PS50109">
    <property type="entry name" value="HIS_KIN"/>
    <property type="match status" value="1"/>
</dbReference>
<dbReference type="PRINTS" id="PR00344">
    <property type="entry name" value="BCTRLSENSOR"/>
</dbReference>
<dbReference type="Pfam" id="PF02518">
    <property type="entry name" value="HATPase_c"/>
    <property type="match status" value="1"/>
</dbReference>
<dbReference type="InterPro" id="IPR004358">
    <property type="entry name" value="Sig_transdc_His_kin-like_C"/>
</dbReference>
<dbReference type="Proteomes" id="UP001055057">
    <property type="component" value="Unassembled WGS sequence"/>
</dbReference>
<name>A0ABQ4U1L1_9HYPH</name>
<gene>
    <name evidence="10" type="primary">sasA_9</name>
    <name evidence="10" type="ORF">MPOCJGCO_2343</name>
</gene>
<organism evidence="10 11">
    <name type="scientific">Methylobacterium trifolii</name>
    <dbReference type="NCBI Taxonomy" id="1003092"/>
    <lineage>
        <taxon>Bacteria</taxon>
        <taxon>Pseudomonadati</taxon>
        <taxon>Pseudomonadota</taxon>
        <taxon>Alphaproteobacteria</taxon>
        <taxon>Hyphomicrobiales</taxon>
        <taxon>Methylobacteriaceae</taxon>
        <taxon>Methylobacterium</taxon>
    </lineage>
</organism>
<evidence type="ECO:0000256" key="1">
    <source>
        <dbReference type="ARBA" id="ARBA00000085"/>
    </source>
</evidence>
<dbReference type="CDD" id="cd06225">
    <property type="entry name" value="HAMP"/>
    <property type="match status" value="1"/>
</dbReference>
<keyword evidence="6" id="KW-0418">Kinase</keyword>
<feature type="transmembrane region" description="Helical" evidence="7">
    <location>
        <begin position="14"/>
        <end position="36"/>
    </location>
</feature>
<sequence length="789" mass="85892">MNFHLSRLNIGQKLFIVGGVPIFIAGAIAAVAWTLILEAERARNGAVLSSENYHTFTLLNKARDDYVNEAANSRQGTEHKFTDLAGTAHRQLDELTALSRTPEQSDAIRTVSSNLETLSSQMTALMKIEGDLDERVRDMARRASSLVDLTDLARKRQQTENATLIAILTRTDTELERNQSVVTALGRLREAISAVELNKSRIGQPVFQIEFDELDSDLKQLDASVKALASAFAADEQADNAGSLDILSKSYWERSRNKNRSDGSTSEGFELIRTNQPSHALIEWCNARIKDNVTRQQRLHDQVADLIRESIASNEGELAAQNIALATLKLAQQTGAALAHRNAAEAKEILQESGALAGSARTIPLPRGIQDDMGAAIDGWRSQLSTTIDQVSEQNAMIRSMDRLAASTGRNALVLSKAFIEDANRLGIFIRQLLLFGAVGALLLGTAAAVGVARSITRPLRRLQTNMLLAADDVAVGRISDDGRPDELGEIARTTNFFLAEIIHREKGWRHAAKRADDALTTLKQAQDDLIRAEKLASLGQLVAGVSHEISTPLGIALTTATQMQVDALDFESFVAGGQISRSRLGHHASRLKEGSRILTSNLIRAADLLYSFKQVAVDQAREDRRTIEMRAWLDELLKSLGTLMRTGRHECRMECSPDVVLDTFPGILAQVVTNVVKNAVDHGLRDRTGGSIRIAVAPAREAGVSLLIHDDGAGIEPADLGRVFDPFFTTARSRGGTGLGLHIVHNLVVNKLQGRIDLSSSRGAGTTVRIWLPDTLSTSAETTIREPA</sequence>
<evidence type="ECO:0000256" key="2">
    <source>
        <dbReference type="ARBA" id="ARBA00004370"/>
    </source>
</evidence>
<dbReference type="PROSITE" id="PS50885">
    <property type="entry name" value="HAMP"/>
    <property type="match status" value="1"/>
</dbReference>
<dbReference type="Gene3D" id="3.30.565.10">
    <property type="entry name" value="Histidine kinase-like ATPase, C-terminal domain"/>
    <property type="match status" value="1"/>
</dbReference>
<evidence type="ECO:0000259" key="9">
    <source>
        <dbReference type="PROSITE" id="PS50885"/>
    </source>
</evidence>
<evidence type="ECO:0000256" key="4">
    <source>
        <dbReference type="ARBA" id="ARBA00022553"/>
    </source>
</evidence>
<dbReference type="SMART" id="SM00387">
    <property type="entry name" value="HATPase_c"/>
    <property type="match status" value="1"/>
</dbReference>
<keyword evidence="7" id="KW-0472">Membrane</keyword>
<keyword evidence="7" id="KW-1133">Transmembrane helix</keyword>
<dbReference type="InterPro" id="IPR005467">
    <property type="entry name" value="His_kinase_dom"/>
</dbReference>
<evidence type="ECO:0000259" key="8">
    <source>
        <dbReference type="PROSITE" id="PS50109"/>
    </source>
</evidence>
<reference evidence="10" key="1">
    <citation type="journal article" date="2021" name="Front. Microbiol.">
        <title>Comprehensive Comparative Genomics and Phenotyping of Methylobacterium Species.</title>
        <authorList>
            <person name="Alessa O."/>
            <person name="Ogura Y."/>
            <person name="Fujitani Y."/>
            <person name="Takami H."/>
            <person name="Hayashi T."/>
            <person name="Sahin N."/>
            <person name="Tani A."/>
        </authorList>
    </citation>
    <scope>NUCLEOTIDE SEQUENCE</scope>
    <source>
        <strain evidence="10">DSM 23632</strain>
    </source>
</reference>
<evidence type="ECO:0000256" key="7">
    <source>
        <dbReference type="SAM" id="Phobius"/>
    </source>
</evidence>
<feature type="transmembrane region" description="Helical" evidence="7">
    <location>
        <begin position="433"/>
        <end position="453"/>
    </location>
</feature>
<feature type="domain" description="Histidine kinase" evidence="8">
    <location>
        <begin position="545"/>
        <end position="777"/>
    </location>
</feature>
<dbReference type="EMBL" id="BPRB01000121">
    <property type="protein sequence ID" value="GJE60232.1"/>
    <property type="molecule type" value="Genomic_DNA"/>
</dbReference>
<dbReference type="PANTHER" id="PTHR43065">
    <property type="entry name" value="SENSOR HISTIDINE KINASE"/>
    <property type="match status" value="1"/>
</dbReference>
<proteinExistence type="predicted"/>
<comment type="catalytic activity">
    <reaction evidence="1">
        <text>ATP + protein L-histidine = ADP + protein N-phospho-L-histidine.</text>
        <dbReference type="EC" id="2.7.13.3"/>
    </reaction>
</comment>
<evidence type="ECO:0000256" key="3">
    <source>
        <dbReference type="ARBA" id="ARBA00012438"/>
    </source>
</evidence>
<keyword evidence="5" id="KW-0808">Transferase</keyword>
<dbReference type="RefSeq" id="WP_238182769.1">
    <property type="nucleotide sequence ID" value="NZ_BPRB01000121.1"/>
</dbReference>
<accession>A0ABQ4U1L1</accession>
<dbReference type="InterPro" id="IPR003594">
    <property type="entry name" value="HATPase_dom"/>
</dbReference>
<dbReference type="Gene3D" id="1.10.287.130">
    <property type="match status" value="1"/>
</dbReference>
<dbReference type="InterPro" id="IPR036890">
    <property type="entry name" value="HATPase_C_sf"/>
</dbReference>
<reference evidence="10" key="2">
    <citation type="submission" date="2021-08" db="EMBL/GenBank/DDBJ databases">
        <authorList>
            <person name="Tani A."/>
            <person name="Ola A."/>
            <person name="Ogura Y."/>
            <person name="Katsura K."/>
            <person name="Hayashi T."/>
        </authorList>
    </citation>
    <scope>NUCLEOTIDE SEQUENCE</scope>
    <source>
        <strain evidence="10">DSM 23632</strain>
    </source>
</reference>
<comment type="subcellular location">
    <subcellularLocation>
        <location evidence="2">Membrane</location>
    </subcellularLocation>
</comment>
<comment type="caution">
    <text evidence="10">The sequence shown here is derived from an EMBL/GenBank/DDBJ whole genome shotgun (WGS) entry which is preliminary data.</text>
</comment>
<protein>
    <recommendedName>
        <fullName evidence="3">histidine kinase</fullName>
        <ecNumber evidence="3">2.7.13.3</ecNumber>
    </recommendedName>
</protein>
<evidence type="ECO:0000256" key="5">
    <source>
        <dbReference type="ARBA" id="ARBA00022679"/>
    </source>
</evidence>
<dbReference type="Gene3D" id="6.10.340.10">
    <property type="match status" value="1"/>
</dbReference>
<dbReference type="EC" id="2.7.13.3" evidence="3"/>
<keyword evidence="4" id="KW-0597">Phosphoprotein</keyword>
<dbReference type="PANTHER" id="PTHR43065:SF47">
    <property type="match status" value="1"/>
</dbReference>
<dbReference type="SUPFAM" id="SSF55874">
    <property type="entry name" value="ATPase domain of HSP90 chaperone/DNA topoisomerase II/histidine kinase"/>
    <property type="match status" value="1"/>
</dbReference>
<feature type="domain" description="HAMP" evidence="9">
    <location>
        <begin position="454"/>
        <end position="507"/>
    </location>
</feature>
<evidence type="ECO:0000313" key="10">
    <source>
        <dbReference type="EMBL" id="GJE60232.1"/>
    </source>
</evidence>
<dbReference type="InterPro" id="IPR003660">
    <property type="entry name" value="HAMP_dom"/>
</dbReference>
<keyword evidence="7" id="KW-0812">Transmembrane</keyword>
<evidence type="ECO:0000313" key="11">
    <source>
        <dbReference type="Proteomes" id="UP001055057"/>
    </source>
</evidence>
<evidence type="ECO:0000256" key="6">
    <source>
        <dbReference type="ARBA" id="ARBA00022777"/>
    </source>
</evidence>